<gene>
    <name evidence="2" type="ORF">FYJ83_14365</name>
</gene>
<protein>
    <submittedName>
        <fullName evidence="2">Uncharacterized protein</fullName>
    </submittedName>
</protein>
<evidence type="ECO:0000313" key="3">
    <source>
        <dbReference type="Proteomes" id="UP000469523"/>
    </source>
</evidence>
<comment type="caution">
    <text evidence="2">The sequence shown here is derived from an EMBL/GenBank/DDBJ whole genome shotgun (WGS) entry which is preliminary data.</text>
</comment>
<keyword evidence="1" id="KW-0472">Membrane</keyword>
<feature type="transmembrane region" description="Helical" evidence="1">
    <location>
        <begin position="49"/>
        <end position="69"/>
    </location>
</feature>
<sequence>MKDKKANIIVGILIMYILFGLFPGVKINYVSPIKFSILKFMDYLIKNFFYLWKVKLLASIAFVFISHAIKKNKLKKYNIKNK</sequence>
<accession>A0A6N7XKP5</accession>
<keyword evidence="1" id="KW-0812">Transmembrane</keyword>
<name>A0A6N7XKP5_9FIRM</name>
<keyword evidence="1" id="KW-1133">Transmembrane helix</keyword>
<feature type="transmembrane region" description="Helical" evidence="1">
    <location>
        <begin position="7"/>
        <end position="29"/>
    </location>
</feature>
<dbReference type="Proteomes" id="UP000469523">
    <property type="component" value="Unassembled WGS sequence"/>
</dbReference>
<evidence type="ECO:0000313" key="2">
    <source>
        <dbReference type="EMBL" id="MSU02641.1"/>
    </source>
</evidence>
<dbReference type="AlphaFoldDB" id="A0A6N7XKP5"/>
<keyword evidence="3" id="KW-1185">Reference proteome</keyword>
<evidence type="ECO:0000256" key="1">
    <source>
        <dbReference type="SAM" id="Phobius"/>
    </source>
</evidence>
<dbReference type="EMBL" id="VUNQ01000038">
    <property type="protein sequence ID" value="MSU02641.1"/>
    <property type="molecule type" value="Genomic_DNA"/>
</dbReference>
<reference evidence="2 3" key="1">
    <citation type="submission" date="2019-09" db="EMBL/GenBank/DDBJ databases">
        <title>In-depth cultivation of the pig gut microbiome towards novel bacterial diversity and tailored functional studies.</title>
        <authorList>
            <person name="Wylensek D."/>
            <person name="Hitch T.C.A."/>
            <person name="Clavel T."/>
        </authorList>
    </citation>
    <scope>NUCLEOTIDE SEQUENCE [LARGE SCALE GENOMIC DNA]</scope>
    <source>
        <strain evidence="2 3">WCA3-693-APC-4?</strain>
    </source>
</reference>
<organism evidence="2 3">
    <name type="scientific">Tissierella pigra</name>
    <dbReference type="NCBI Taxonomy" id="2607614"/>
    <lineage>
        <taxon>Bacteria</taxon>
        <taxon>Bacillati</taxon>
        <taxon>Bacillota</taxon>
        <taxon>Tissierellia</taxon>
        <taxon>Tissierellales</taxon>
        <taxon>Tissierellaceae</taxon>
        <taxon>Tissierella</taxon>
    </lineage>
</organism>
<dbReference type="RefSeq" id="WP_154441666.1">
    <property type="nucleotide sequence ID" value="NZ_JAHLPJ010000001.1"/>
</dbReference>
<proteinExistence type="predicted"/>